<feature type="region of interest" description="Disordered" evidence="16">
    <location>
        <begin position="1"/>
        <end position="34"/>
    </location>
</feature>
<dbReference type="FunFam" id="3.30.200.20:FF:000212">
    <property type="entry name" value="Proline-rich receptor-like protein kinase PERK8"/>
    <property type="match status" value="1"/>
</dbReference>
<keyword evidence="8 18" id="KW-0418">Kinase</keyword>
<dbReference type="EC" id="2.7.11.1" evidence="2"/>
<keyword evidence="9 14" id="KW-0067">ATP-binding</keyword>
<feature type="compositionally biased region" description="Basic and acidic residues" evidence="16">
    <location>
        <begin position="392"/>
        <end position="406"/>
    </location>
</feature>
<evidence type="ECO:0000256" key="2">
    <source>
        <dbReference type="ARBA" id="ARBA00012513"/>
    </source>
</evidence>
<reference evidence="18 19" key="1">
    <citation type="submission" date="2020-12" db="EMBL/GenBank/DDBJ databases">
        <title>Concerted genomic and epigenomic changes stabilize Arabidopsis allopolyploids.</title>
        <authorList>
            <person name="Chen Z."/>
        </authorList>
    </citation>
    <scope>NUCLEOTIDE SEQUENCE [LARGE SCALE GENOMIC DNA]</scope>
    <source>
        <strain evidence="18">As9502</strain>
        <tissue evidence="18">Leaf</tissue>
    </source>
</reference>
<proteinExistence type="inferred from homology"/>
<keyword evidence="19" id="KW-1185">Reference proteome</keyword>
<evidence type="ECO:0000313" key="18">
    <source>
        <dbReference type="EMBL" id="KAG7589645.1"/>
    </source>
</evidence>
<evidence type="ECO:0000256" key="5">
    <source>
        <dbReference type="ARBA" id="ARBA00022679"/>
    </source>
</evidence>
<dbReference type="GO" id="GO:0005886">
    <property type="term" value="C:plasma membrane"/>
    <property type="evidence" value="ECO:0007669"/>
    <property type="project" value="UniProtKB-SubCell"/>
</dbReference>
<dbReference type="Pfam" id="PF07714">
    <property type="entry name" value="PK_Tyr_Ser-Thr"/>
    <property type="match status" value="1"/>
</dbReference>
<keyword evidence="6" id="KW-0812">Transmembrane</keyword>
<dbReference type="PROSITE" id="PS00108">
    <property type="entry name" value="PROTEIN_KINASE_ST"/>
    <property type="match status" value="1"/>
</dbReference>
<keyword evidence="11" id="KW-0472">Membrane</keyword>
<dbReference type="PANTHER" id="PTHR47982">
    <property type="entry name" value="PROLINE-RICH RECEPTOR-LIKE PROTEIN KINASE PERK4"/>
    <property type="match status" value="1"/>
</dbReference>
<dbReference type="InterPro" id="IPR047117">
    <property type="entry name" value="PERK1-13-like"/>
</dbReference>
<dbReference type="InterPro" id="IPR000719">
    <property type="entry name" value="Prot_kinase_dom"/>
</dbReference>
<comment type="caution">
    <text evidence="18">The sequence shown here is derived from an EMBL/GenBank/DDBJ whole genome shotgun (WGS) entry which is preliminary data.</text>
</comment>
<feature type="region of interest" description="Disordered" evidence="16">
    <location>
        <begin position="383"/>
        <end position="406"/>
    </location>
</feature>
<evidence type="ECO:0000256" key="15">
    <source>
        <dbReference type="RuleBase" id="RU000304"/>
    </source>
</evidence>
<dbReference type="EMBL" id="JAEFBJ010000007">
    <property type="protein sequence ID" value="KAG7589645.1"/>
    <property type="molecule type" value="Genomic_DNA"/>
</dbReference>
<evidence type="ECO:0000256" key="3">
    <source>
        <dbReference type="ARBA" id="ARBA00022475"/>
    </source>
</evidence>
<dbReference type="PROSITE" id="PS00107">
    <property type="entry name" value="PROTEIN_KINASE_ATP"/>
    <property type="match status" value="1"/>
</dbReference>
<evidence type="ECO:0000256" key="6">
    <source>
        <dbReference type="ARBA" id="ARBA00022692"/>
    </source>
</evidence>
<evidence type="ECO:0000256" key="12">
    <source>
        <dbReference type="ARBA" id="ARBA00047899"/>
    </source>
</evidence>
<evidence type="ECO:0000256" key="8">
    <source>
        <dbReference type="ARBA" id="ARBA00022777"/>
    </source>
</evidence>
<accession>A0A8T2BRY8</accession>
<comment type="catalytic activity">
    <reaction evidence="12">
        <text>L-threonyl-[protein] + ATP = O-phospho-L-threonyl-[protein] + ADP + H(+)</text>
        <dbReference type="Rhea" id="RHEA:46608"/>
        <dbReference type="Rhea" id="RHEA-COMP:11060"/>
        <dbReference type="Rhea" id="RHEA-COMP:11605"/>
        <dbReference type="ChEBI" id="CHEBI:15378"/>
        <dbReference type="ChEBI" id="CHEBI:30013"/>
        <dbReference type="ChEBI" id="CHEBI:30616"/>
        <dbReference type="ChEBI" id="CHEBI:61977"/>
        <dbReference type="ChEBI" id="CHEBI:456216"/>
        <dbReference type="EC" id="2.7.11.1"/>
    </reaction>
</comment>
<feature type="binding site" evidence="14">
    <location>
        <position position="79"/>
    </location>
    <ligand>
        <name>ATP</name>
        <dbReference type="ChEBI" id="CHEBI:30616"/>
    </ligand>
</feature>
<dbReference type="GO" id="GO:0004674">
    <property type="term" value="F:protein serine/threonine kinase activity"/>
    <property type="evidence" value="ECO:0007669"/>
    <property type="project" value="UniProtKB-KW"/>
</dbReference>
<evidence type="ECO:0000256" key="4">
    <source>
        <dbReference type="ARBA" id="ARBA00022527"/>
    </source>
</evidence>
<evidence type="ECO:0000256" key="13">
    <source>
        <dbReference type="ARBA" id="ARBA00048679"/>
    </source>
</evidence>
<dbReference type="FunFam" id="1.10.510.10:FF:000173">
    <property type="entry name" value="proline-rich receptor-like protein kinase PERK8"/>
    <property type="match status" value="1"/>
</dbReference>
<dbReference type="InterPro" id="IPR008271">
    <property type="entry name" value="Ser/Thr_kinase_AS"/>
</dbReference>
<keyword evidence="5" id="KW-0808">Transferase</keyword>
<gene>
    <name evidence="18" type="ORF">ISN44_As07g018950</name>
</gene>
<evidence type="ECO:0000256" key="14">
    <source>
        <dbReference type="PROSITE-ProRule" id="PRU10141"/>
    </source>
</evidence>
<dbReference type="PROSITE" id="PS50011">
    <property type="entry name" value="PROTEIN_KINASE_DOM"/>
    <property type="match status" value="1"/>
</dbReference>
<dbReference type="OrthoDB" id="4062651at2759"/>
<dbReference type="PANTHER" id="PTHR47982:SF44">
    <property type="entry name" value="PROLINE-RICH RECEPTOR-LIKE PROTEIN KINASE PERK13-RELATED"/>
    <property type="match status" value="1"/>
</dbReference>
<evidence type="ECO:0000256" key="7">
    <source>
        <dbReference type="ARBA" id="ARBA00022741"/>
    </source>
</evidence>
<keyword evidence="4 15" id="KW-0723">Serine/threonine-protein kinase</keyword>
<dbReference type="CDD" id="cd14066">
    <property type="entry name" value="STKc_IRAK"/>
    <property type="match status" value="1"/>
</dbReference>
<evidence type="ECO:0000256" key="16">
    <source>
        <dbReference type="SAM" id="MobiDB-lite"/>
    </source>
</evidence>
<keyword evidence="7 14" id="KW-0547">Nucleotide-binding</keyword>
<feature type="compositionally biased region" description="Basic residues" evidence="16">
    <location>
        <begin position="1"/>
        <end position="14"/>
    </location>
</feature>
<comment type="subcellular location">
    <subcellularLocation>
        <location evidence="1">Cell membrane</location>
        <topology evidence="1">Single-pass membrane protein</topology>
    </subcellularLocation>
</comment>
<evidence type="ECO:0000256" key="9">
    <source>
        <dbReference type="ARBA" id="ARBA00022840"/>
    </source>
</evidence>
<dbReference type="InterPro" id="IPR001245">
    <property type="entry name" value="Ser-Thr/Tyr_kinase_cat_dom"/>
</dbReference>
<evidence type="ECO:0000256" key="11">
    <source>
        <dbReference type="ARBA" id="ARBA00023136"/>
    </source>
</evidence>
<feature type="domain" description="Protein kinase" evidence="17">
    <location>
        <begin position="51"/>
        <end position="330"/>
    </location>
</feature>
<organism evidence="18 19">
    <name type="scientific">Arabidopsis suecica</name>
    <name type="common">Swedish thale-cress</name>
    <name type="synonym">Cardaminopsis suecica</name>
    <dbReference type="NCBI Taxonomy" id="45249"/>
    <lineage>
        <taxon>Eukaryota</taxon>
        <taxon>Viridiplantae</taxon>
        <taxon>Streptophyta</taxon>
        <taxon>Embryophyta</taxon>
        <taxon>Tracheophyta</taxon>
        <taxon>Spermatophyta</taxon>
        <taxon>Magnoliopsida</taxon>
        <taxon>eudicotyledons</taxon>
        <taxon>Gunneridae</taxon>
        <taxon>Pentapetalae</taxon>
        <taxon>rosids</taxon>
        <taxon>malvids</taxon>
        <taxon>Brassicales</taxon>
        <taxon>Brassicaceae</taxon>
        <taxon>Camelineae</taxon>
        <taxon>Arabidopsis</taxon>
    </lineage>
</organism>
<comment type="similarity">
    <text evidence="15">Belongs to the protein kinase superfamily.</text>
</comment>
<dbReference type="AlphaFoldDB" id="A0A8T2BRY8"/>
<dbReference type="Proteomes" id="UP000694251">
    <property type="component" value="Chromosome 7"/>
</dbReference>
<keyword evidence="3" id="KW-1003">Cell membrane</keyword>
<dbReference type="InterPro" id="IPR017441">
    <property type="entry name" value="Protein_kinase_ATP_BS"/>
</dbReference>
<dbReference type="GO" id="GO:0005524">
    <property type="term" value="F:ATP binding"/>
    <property type="evidence" value="ECO:0007669"/>
    <property type="project" value="UniProtKB-UniRule"/>
</dbReference>
<evidence type="ECO:0000259" key="17">
    <source>
        <dbReference type="PROSITE" id="PS50011"/>
    </source>
</evidence>
<sequence>MNKKVKNHKKKKKKEMSDSPSSSPPAPSADFAPSGKTHFTYEELTDITEGFSKQNILGEGGFGYVYKGKLNDGKLVAVKQLKVDSRQGDREFKAEVEIISRVHHRHLVSLVGYCISDSERLLIYEYVPNQTLAHHLHGKGRPVLEWARRVRIAIGSAKGLAYLHEDCHPKIIHRDIKSANILLDDEFEVQVADFGLAKLNDTTQTHVSTRIMGTLGYLAPEYAQSGKLTDRSDVFSFGVVLLELITGRKPVEPYQPLGEESLVEWARPLLDKAIETGDFSQLIDRRLEKHYVENEVFRMIETAAACVRHSGPKRPRMVQVLRALDSEGDMGDISNGIKVGQSSGYESGQTKVVIKDIGYTLGKGVVSGTMLLTRVMYDSYQNRHERRKHVSKKESDSDINKKRGAS</sequence>
<evidence type="ECO:0000256" key="10">
    <source>
        <dbReference type="ARBA" id="ARBA00022989"/>
    </source>
</evidence>
<evidence type="ECO:0000256" key="1">
    <source>
        <dbReference type="ARBA" id="ARBA00004162"/>
    </source>
</evidence>
<keyword evidence="10" id="KW-1133">Transmembrane helix</keyword>
<protein>
    <recommendedName>
        <fullName evidence="2">non-specific serine/threonine protein kinase</fullName>
        <ecNumber evidence="2">2.7.11.1</ecNumber>
    </recommendedName>
</protein>
<dbReference type="SMART" id="SM00220">
    <property type="entry name" value="S_TKc"/>
    <property type="match status" value="1"/>
</dbReference>
<name>A0A8T2BRY8_ARASU</name>
<evidence type="ECO:0000313" key="19">
    <source>
        <dbReference type="Proteomes" id="UP000694251"/>
    </source>
</evidence>
<comment type="catalytic activity">
    <reaction evidence="13">
        <text>L-seryl-[protein] + ATP = O-phospho-L-seryl-[protein] + ADP + H(+)</text>
        <dbReference type="Rhea" id="RHEA:17989"/>
        <dbReference type="Rhea" id="RHEA-COMP:9863"/>
        <dbReference type="Rhea" id="RHEA-COMP:11604"/>
        <dbReference type="ChEBI" id="CHEBI:15378"/>
        <dbReference type="ChEBI" id="CHEBI:29999"/>
        <dbReference type="ChEBI" id="CHEBI:30616"/>
        <dbReference type="ChEBI" id="CHEBI:83421"/>
        <dbReference type="ChEBI" id="CHEBI:456216"/>
        <dbReference type="EC" id="2.7.11.1"/>
    </reaction>
</comment>